<protein>
    <recommendedName>
        <fullName evidence="1">Endonuclease/exonuclease/phosphatase domain-containing protein</fullName>
    </recommendedName>
</protein>
<dbReference type="EMBL" id="BGZK01001156">
    <property type="protein sequence ID" value="GBP72794.1"/>
    <property type="molecule type" value="Genomic_DNA"/>
</dbReference>
<gene>
    <name evidence="2" type="ORF">EVAR_4678_1</name>
</gene>
<dbReference type="SUPFAM" id="SSF56219">
    <property type="entry name" value="DNase I-like"/>
    <property type="match status" value="1"/>
</dbReference>
<dbReference type="Gene3D" id="3.90.70.80">
    <property type="match status" value="1"/>
</dbReference>
<organism evidence="2 3">
    <name type="scientific">Eumeta variegata</name>
    <name type="common">Bagworm moth</name>
    <name type="synonym">Eumeta japonica</name>
    <dbReference type="NCBI Taxonomy" id="151549"/>
    <lineage>
        <taxon>Eukaryota</taxon>
        <taxon>Metazoa</taxon>
        <taxon>Ecdysozoa</taxon>
        <taxon>Arthropoda</taxon>
        <taxon>Hexapoda</taxon>
        <taxon>Insecta</taxon>
        <taxon>Pterygota</taxon>
        <taxon>Neoptera</taxon>
        <taxon>Endopterygota</taxon>
        <taxon>Lepidoptera</taxon>
        <taxon>Glossata</taxon>
        <taxon>Ditrysia</taxon>
        <taxon>Tineoidea</taxon>
        <taxon>Psychidae</taxon>
        <taxon>Oiketicinae</taxon>
        <taxon>Eumeta</taxon>
    </lineage>
</organism>
<dbReference type="OrthoDB" id="7447306at2759"/>
<dbReference type="Gene3D" id="3.60.10.10">
    <property type="entry name" value="Endonuclease/exonuclease/phosphatase"/>
    <property type="match status" value="2"/>
</dbReference>
<feature type="domain" description="Endonuclease/exonuclease/phosphatase" evidence="1">
    <location>
        <begin position="178"/>
        <end position="342"/>
    </location>
</feature>
<comment type="caution">
    <text evidence="2">The sequence shown here is derived from an EMBL/GenBank/DDBJ whole genome shotgun (WGS) entry which is preliminary data.</text>
</comment>
<proteinExistence type="predicted"/>
<evidence type="ECO:0000259" key="1">
    <source>
        <dbReference type="Pfam" id="PF03372"/>
    </source>
</evidence>
<dbReference type="InterPro" id="IPR036691">
    <property type="entry name" value="Endo/exonu/phosph_ase_sf"/>
</dbReference>
<dbReference type="Pfam" id="PF03372">
    <property type="entry name" value="Exo_endo_phos"/>
    <property type="match status" value="1"/>
</dbReference>
<keyword evidence="3" id="KW-1185">Reference proteome</keyword>
<accession>A0A4C1YCU5</accession>
<dbReference type="SUPFAM" id="SSF54001">
    <property type="entry name" value="Cysteine proteinases"/>
    <property type="match status" value="1"/>
</dbReference>
<dbReference type="GO" id="GO:0003824">
    <property type="term" value="F:catalytic activity"/>
    <property type="evidence" value="ECO:0007669"/>
    <property type="project" value="InterPro"/>
</dbReference>
<evidence type="ECO:0000313" key="2">
    <source>
        <dbReference type="EMBL" id="GBP72794.1"/>
    </source>
</evidence>
<dbReference type="Proteomes" id="UP000299102">
    <property type="component" value="Unassembled WGS sequence"/>
</dbReference>
<evidence type="ECO:0000313" key="3">
    <source>
        <dbReference type="Proteomes" id="UP000299102"/>
    </source>
</evidence>
<dbReference type="InterPro" id="IPR005135">
    <property type="entry name" value="Endo/exonuclease/phosphatase"/>
</dbReference>
<dbReference type="AlphaFoldDB" id="A0A4C1YCU5"/>
<name>A0A4C1YCU5_EUMVA</name>
<sequence>MVRKDLAKFVQENQNDQRIRLALINNIADEELPNQTLEEKIETYIKKQFTDGFWGGEDILIAAAEYYLVNVHIIQENTNRITYCPLGPPVQGNIYLLFSGNHYDSIVTLQTQDRYDSQNTQKSPQSSNRPSQIASLPTTYRTALAIYEDWGLGMDTKAIRSSPIQLKEKIPCHKLIVGTWNVRGCATLDKKKLIDRQLHHLKVTIAGIQETHMTSGSFTSEHYIWILSGGKKAQETRGVGIIIRKNAISRIIKIQRKSNSVLDSKLLLLGDFNAHIGRDDNRGTKTRSRLQSISPTSNHLGSFLLDFCEQHNLVISSTWGRRSCKVTWRSGQRSSQIDHIITESYNGAKFEYIKDYWTNKANSDHKIIFGEITKMAKINTPPKNRKRASREKNNPSTYRFWNFNYTLLNQDSISKKYGKSVEDKVLTALYQQGQNPLDWNQLNEILRSSVREHLKFNKINRKPQTRSSKIMKAKFWKNRSPKDPATIQNFKDARKELLDLQEKEDEEKCQHFFAQMHKVRRSQ</sequence>
<dbReference type="CDD" id="cd22744">
    <property type="entry name" value="OTU"/>
    <property type="match status" value="1"/>
</dbReference>
<reference evidence="2 3" key="1">
    <citation type="journal article" date="2019" name="Commun. Biol.">
        <title>The bagworm genome reveals a unique fibroin gene that provides high tensile strength.</title>
        <authorList>
            <person name="Kono N."/>
            <person name="Nakamura H."/>
            <person name="Ohtoshi R."/>
            <person name="Tomita M."/>
            <person name="Numata K."/>
            <person name="Arakawa K."/>
        </authorList>
    </citation>
    <scope>NUCLEOTIDE SEQUENCE [LARGE SCALE GENOMIC DNA]</scope>
</reference>
<dbReference type="InterPro" id="IPR038765">
    <property type="entry name" value="Papain-like_cys_pep_sf"/>
</dbReference>